<evidence type="ECO:0000313" key="2">
    <source>
        <dbReference type="EMBL" id="EOB08232.1"/>
    </source>
</evidence>
<protein>
    <submittedName>
        <fullName evidence="2">Uncharacterized protein</fullName>
    </submittedName>
</protein>
<accession>R0KDY3</accession>
<keyword evidence="3" id="KW-1185">Reference proteome</keyword>
<organism evidence="2 3">
    <name type="scientific">Anas platyrhynchos</name>
    <name type="common">Mallard</name>
    <name type="synonym">Anas boschas</name>
    <dbReference type="NCBI Taxonomy" id="8839"/>
    <lineage>
        <taxon>Eukaryota</taxon>
        <taxon>Metazoa</taxon>
        <taxon>Chordata</taxon>
        <taxon>Craniata</taxon>
        <taxon>Vertebrata</taxon>
        <taxon>Euteleostomi</taxon>
        <taxon>Archelosauria</taxon>
        <taxon>Archosauria</taxon>
        <taxon>Dinosauria</taxon>
        <taxon>Saurischia</taxon>
        <taxon>Theropoda</taxon>
        <taxon>Coelurosauria</taxon>
        <taxon>Aves</taxon>
        <taxon>Neognathae</taxon>
        <taxon>Galloanserae</taxon>
        <taxon>Anseriformes</taxon>
        <taxon>Anatidae</taxon>
        <taxon>Anatinae</taxon>
        <taxon>Anas</taxon>
    </lineage>
</organism>
<evidence type="ECO:0000313" key="3">
    <source>
        <dbReference type="Proteomes" id="UP000296049"/>
    </source>
</evidence>
<reference evidence="3" key="1">
    <citation type="journal article" date="2013" name="Nat. Genet.">
        <title>The duck genome and transcriptome provide insight into an avian influenza virus reservoir species.</title>
        <authorList>
            <person name="Huang Y."/>
            <person name="Li Y."/>
            <person name="Burt D.W."/>
            <person name="Chen H."/>
            <person name="Zhang Y."/>
            <person name="Qian W."/>
            <person name="Kim H."/>
            <person name="Gan S."/>
            <person name="Zhao Y."/>
            <person name="Li J."/>
            <person name="Yi K."/>
            <person name="Feng H."/>
            <person name="Zhu P."/>
            <person name="Li B."/>
            <person name="Liu Q."/>
            <person name="Fairley S."/>
            <person name="Magor K.E."/>
            <person name="Du Z."/>
            <person name="Hu X."/>
            <person name="Goodman L."/>
            <person name="Tafer H."/>
            <person name="Vignal A."/>
            <person name="Lee T."/>
            <person name="Kim K.W."/>
            <person name="Sheng Z."/>
            <person name="An Y."/>
            <person name="Searle S."/>
            <person name="Herrero J."/>
            <person name="Groenen M.A."/>
            <person name="Crooijmans R.P."/>
            <person name="Faraut T."/>
            <person name="Cai Q."/>
            <person name="Webster R.G."/>
            <person name="Aldridge J.R."/>
            <person name="Warren W.C."/>
            <person name="Bartschat S."/>
            <person name="Kehr S."/>
            <person name="Marz M."/>
            <person name="Stadler P.F."/>
            <person name="Smith J."/>
            <person name="Kraus R.H."/>
            <person name="Zhao Y."/>
            <person name="Ren L."/>
            <person name="Fei J."/>
            <person name="Morisson M."/>
            <person name="Kaiser P."/>
            <person name="Griffin D.K."/>
            <person name="Rao M."/>
            <person name="Pitel F."/>
            <person name="Wang J."/>
            <person name="Li N."/>
        </authorList>
    </citation>
    <scope>NUCLEOTIDE SEQUENCE [LARGE SCALE GENOMIC DNA]</scope>
</reference>
<name>R0KDY3_ANAPL</name>
<dbReference type="AlphaFoldDB" id="R0KDY3"/>
<dbReference type="Proteomes" id="UP000296049">
    <property type="component" value="Unassembled WGS sequence"/>
</dbReference>
<evidence type="ECO:0000256" key="1">
    <source>
        <dbReference type="SAM" id="MobiDB-lite"/>
    </source>
</evidence>
<dbReference type="EMBL" id="KB742463">
    <property type="protein sequence ID" value="EOB08232.1"/>
    <property type="molecule type" value="Genomic_DNA"/>
</dbReference>
<proteinExistence type="predicted"/>
<feature type="region of interest" description="Disordered" evidence="1">
    <location>
        <begin position="1"/>
        <end position="21"/>
    </location>
</feature>
<gene>
    <name evidence="2" type="ORF">Anapl_12017</name>
</gene>
<sequence length="216" mass="23584">MGQEVQNLCVGSRPTDKGSQSRASGLALHIAHGGQLLWLDLQDSRAGIPVTGTVSNCGMMLLWKTEAAAACVPVCAYSKTAEISLPRLACDFCSSRNAGKLKEKFWSLSQIKDPCSDILHSLELYTWWKEWKGRTEKGVSETETELGKSLGQKFGHKTVKENILYRCARIGTFTNDNNPSSSYCLLACFMKVTTSKASKAIPGPFAHTSSCAKVDR</sequence>